<name>A0AAV4R524_9ARAC</name>
<protein>
    <submittedName>
        <fullName evidence="1">Uncharacterized protein</fullName>
    </submittedName>
</protein>
<accession>A0AAV4R524</accession>
<sequence>MFQRFYWTLKCVISKSCHARREKEDDQGSLLLLTLRNAGTFSLTNVFYLKDWSLPKEEKKEGKSLFWKPFGQRNILQEAEMHLSKSCHARGEKEDGQGSLALLTLGNAGTFLLRTMEGRKTNRREGQCSRTHERFVFCVR</sequence>
<evidence type="ECO:0000313" key="2">
    <source>
        <dbReference type="Proteomes" id="UP001054837"/>
    </source>
</evidence>
<comment type="caution">
    <text evidence="1">The sequence shown here is derived from an EMBL/GenBank/DDBJ whole genome shotgun (WGS) entry which is preliminary data.</text>
</comment>
<keyword evidence="2" id="KW-1185">Reference proteome</keyword>
<dbReference type="EMBL" id="BPLQ01005517">
    <property type="protein sequence ID" value="GIY15327.1"/>
    <property type="molecule type" value="Genomic_DNA"/>
</dbReference>
<gene>
    <name evidence="1" type="ORF">CDAR_116721</name>
</gene>
<reference evidence="1 2" key="1">
    <citation type="submission" date="2021-06" db="EMBL/GenBank/DDBJ databases">
        <title>Caerostris darwini draft genome.</title>
        <authorList>
            <person name="Kono N."/>
            <person name="Arakawa K."/>
        </authorList>
    </citation>
    <scope>NUCLEOTIDE SEQUENCE [LARGE SCALE GENOMIC DNA]</scope>
</reference>
<dbReference type="AlphaFoldDB" id="A0AAV4R524"/>
<dbReference type="Proteomes" id="UP001054837">
    <property type="component" value="Unassembled WGS sequence"/>
</dbReference>
<evidence type="ECO:0000313" key="1">
    <source>
        <dbReference type="EMBL" id="GIY15327.1"/>
    </source>
</evidence>
<organism evidence="1 2">
    <name type="scientific">Caerostris darwini</name>
    <dbReference type="NCBI Taxonomy" id="1538125"/>
    <lineage>
        <taxon>Eukaryota</taxon>
        <taxon>Metazoa</taxon>
        <taxon>Ecdysozoa</taxon>
        <taxon>Arthropoda</taxon>
        <taxon>Chelicerata</taxon>
        <taxon>Arachnida</taxon>
        <taxon>Araneae</taxon>
        <taxon>Araneomorphae</taxon>
        <taxon>Entelegynae</taxon>
        <taxon>Araneoidea</taxon>
        <taxon>Araneidae</taxon>
        <taxon>Caerostris</taxon>
    </lineage>
</organism>
<proteinExistence type="predicted"/>